<dbReference type="AlphaFoldDB" id="A0A9W7CN68"/>
<protein>
    <submittedName>
        <fullName evidence="1">Unnamed protein product</fullName>
    </submittedName>
</protein>
<comment type="caution">
    <text evidence="1">The sequence shown here is derived from an EMBL/GenBank/DDBJ whole genome shotgun (WGS) entry which is preliminary data.</text>
</comment>
<dbReference type="EMBL" id="BSXW01001236">
    <property type="protein sequence ID" value="GMF35010.1"/>
    <property type="molecule type" value="Genomic_DNA"/>
</dbReference>
<organism evidence="1 2">
    <name type="scientific">Phytophthora lilii</name>
    <dbReference type="NCBI Taxonomy" id="2077276"/>
    <lineage>
        <taxon>Eukaryota</taxon>
        <taxon>Sar</taxon>
        <taxon>Stramenopiles</taxon>
        <taxon>Oomycota</taxon>
        <taxon>Peronosporomycetes</taxon>
        <taxon>Peronosporales</taxon>
        <taxon>Peronosporaceae</taxon>
        <taxon>Phytophthora</taxon>
    </lineage>
</organism>
<keyword evidence="2" id="KW-1185">Reference proteome</keyword>
<reference evidence="1" key="1">
    <citation type="submission" date="2023-04" db="EMBL/GenBank/DDBJ databases">
        <title>Phytophthora lilii NBRC 32176.</title>
        <authorList>
            <person name="Ichikawa N."/>
            <person name="Sato H."/>
            <person name="Tonouchi N."/>
        </authorList>
    </citation>
    <scope>NUCLEOTIDE SEQUENCE</scope>
    <source>
        <strain evidence="1">NBRC 32176</strain>
    </source>
</reference>
<name>A0A9W7CN68_9STRA</name>
<accession>A0A9W7CN68</accession>
<evidence type="ECO:0000313" key="1">
    <source>
        <dbReference type="EMBL" id="GMF35010.1"/>
    </source>
</evidence>
<dbReference type="Proteomes" id="UP001165083">
    <property type="component" value="Unassembled WGS sequence"/>
</dbReference>
<sequence length="92" mass="10348">MIWLLEFSNAGSFDIGTVEADLASAPFTVSNSITAAGFSNNPYDWFIARHDVYGEPFMEKWSKAETEADAFNMTEFDDALDDITLLHEEDED</sequence>
<proteinExistence type="predicted"/>
<evidence type="ECO:0000313" key="2">
    <source>
        <dbReference type="Proteomes" id="UP001165083"/>
    </source>
</evidence>
<gene>
    <name evidence="1" type="ORF">Plil01_001489500</name>
</gene>